<accession>A0ACB9MLE0</accession>
<evidence type="ECO:0000313" key="2">
    <source>
        <dbReference type="Proteomes" id="UP000828941"/>
    </source>
</evidence>
<dbReference type="Proteomes" id="UP000828941">
    <property type="component" value="Chromosome 9"/>
</dbReference>
<evidence type="ECO:0000313" key="1">
    <source>
        <dbReference type="EMBL" id="KAI4323705.1"/>
    </source>
</evidence>
<keyword evidence="2" id="KW-1185">Reference proteome</keyword>
<proteinExistence type="predicted"/>
<reference evidence="1 2" key="1">
    <citation type="journal article" date="2022" name="DNA Res.">
        <title>Chromosomal-level genome assembly of the orchid tree Bauhinia variegata (Leguminosae; Cercidoideae) supports the allotetraploid origin hypothesis of Bauhinia.</title>
        <authorList>
            <person name="Zhong Y."/>
            <person name="Chen Y."/>
            <person name="Zheng D."/>
            <person name="Pang J."/>
            <person name="Liu Y."/>
            <person name="Luo S."/>
            <person name="Meng S."/>
            <person name="Qian L."/>
            <person name="Wei D."/>
            <person name="Dai S."/>
            <person name="Zhou R."/>
        </authorList>
    </citation>
    <scope>NUCLEOTIDE SEQUENCE [LARGE SCALE GENOMIC DNA]</scope>
    <source>
        <strain evidence="1">BV-YZ2020</strain>
    </source>
</reference>
<comment type="caution">
    <text evidence="1">The sequence shown here is derived from an EMBL/GenBank/DDBJ whole genome shotgun (WGS) entry which is preliminary data.</text>
</comment>
<organism evidence="1 2">
    <name type="scientific">Bauhinia variegata</name>
    <name type="common">Purple orchid tree</name>
    <name type="synonym">Phanera variegata</name>
    <dbReference type="NCBI Taxonomy" id="167791"/>
    <lineage>
        <taxon>Eukaryota</taxon>
        <taxon>Viridiplantae</taxon>
        <taxon>Streptophyta</taxon>
        <taxon>Embryophyta</taxon>
        <taxon>Tracheophyta</taxon>
        <taxon>Spermatophyta</taxon>
        <taxon>Magnoliopsida</taxon>
        <taxon>eudicotyledons</taxon>
        <taxon>Gunneridae</taxon>
        <taxon>Pentapetalae</taxon>
        <taxon>rosids</taxon>
        <taxon>fabids</taxon>
        <taxon>Fabales</taxon>
        <taxon>Fabaceae</taxon>
        <taxon>Cercidoideae</taxon>
        <taxon>Cercideae</taxon>
        <taxon>Bauhiniinae</taxon>
        <taxon>Bauhinia</taxon>
    </lineage>
</organism>
<dbReference type="EMBL" id="CM039434">
    <property type="protein sequence ID" value="KAI4323705.1"/>
    <property type="molecule type" value="Genomic_DNA"/>
</dbReference>
<name>A0ACB9MLE0_BAUVA</name>
<protein>
    <submittedName>
        <fullName evidence="1">Uncharacterized protein</fullName>
    </submittedName>
</protein>
<sequence>MASSQLGAVYEEFQPKLELTETPEVHILQIHLPGFTRDQVKIRYVTSNKTLSIYGEKPEGGNKWSRFSEAIPVPVNCEVNRLGAKFDKGFLTITMPKKFITPVVPKEELTSSEEEISRDPSFGVAYEEFLPKVEKTENLDNYLLKVYLPGFSKDQVKIKYISSSRMISISGERPIEGGRRWSRFDQAFPVPEDFNEERLGAKFDLGILTITMPKKFSSVLAPREDFKTSYGTGSIPQKDAMAEPKPHRSAEEVIPPKPMEGLKRSSSLLSLEEIDQKPSFGAVYEEYQPKSEITENVEAYHLQIHLPGFTRDQVKIKYISSSRVMSVSGERPIEGGNKWIRVDQAYPVPENCDAERVRGKFDRGILTITMPKNFIFQMGKEGHEHTAPRTAIAEAKRIGEIVDTIGKGIHEVSTSASYAVTNIGNGTLNNEERHLLGVLIAALGAYVSYRLTTSGKPYNF</sequence>
<gene>
    <name evidence="1" type="ORF">L6164_023290</name>
</gene>